<dbReference type="AlphaFoldDB" id="A0A699INE4"/>
<protein>
    <recommendedName>
        <fullName evidence="2">Synaptobrevin, longin-like domain protein</fullName>
    </recommendedName>
</protein>
<reference evidence="1" key="1">
    <citation type="journal article" date="2019" name="Sci. Rep.">
        <title>Draft genome of Tanacetum cinerariifolium, the natural source of mosquito coil.</title>
        <authorList>
            <person name="Yamashiro T."/>
            <person name="Shiraishi A."/>
            <person name="Satake H."/>
            <person name="Nakayama K."/>
        </authorList>
    </citation>
    <scope>NUCLEOTIDE SEQUENCE</scope>
</reference>
<name>A0A699INE4_TANCI</name>
<evidence type="ECO:0000313" key="1">
    <source>
        <dbReference type="EMBL" id="GEZ70363.1"/>
    </source>
</evidence>
<proteinExistence type="predicted"/>
<dbReference type="EMBL" id="BKCJ010312332">
    <property type="protein sequence ID" value="GEZ70363.1"/>
    <property type="molecule type" value="Genomic_DNA"/>
</dbReference>
<accession>A0A699INE4</accession>
<comment type="caution">
    <text evidence="1">The sequence shown here is derived from an EMBL/GenBank/DDBJ whole genome shotgun (WGS) entry which is preliminary data.</text>
</comment>
<organism evidence="1">
    <name type="scientific">Tanacetum cinerariifolium</name>
    <name type="common">Dalmatian daisy</name>
    <name type="synonym">Chrysanthemum cinerariifolium</name>
    <dbReference type="NCBI Taxonomy" id="118510"/>
    <lineage>
        <taxon>Eukaryota</taxon>
        <taxon>Viridiplantae</taxon>
        <taxon>Streptophyta</taxon>
        <taxon>Embryophyta</taxon>
        <taxon>Tracheophyta</taxon>
        <taxon>Spermatophyta</taxon>
        <taxon>Magnoliopsida</taxon>
        <taxon>eudicotyledons</taxon>
        <taxon>Gunneridae</taxon>
        <taxon>Pentapetalae</taxon>
        <taxon>asterids</taxon>
        <taxon>campanulids</taxon>
        <taxon>Asterales</taxon>
        <taxon>Asteraceae</taxon>
        <taxon>Asteroideae</taxon>
        <taxon>Anthemideae</taxon>
        <taxon>Anthemidinae</taxon>
        <taxon>Tanacetum</taxon>
    </lineage>
</organism>
<evidence type="ECO:0008006" key="2">
    <source>
        <dbReference type="Google" id="ProtNLM"/>
    </source>
</evidence>
<gene>
    <name evidence="1" type="ORF">Tci_542336</name>
</gene>
<sequence length="251" mass="28495">MSSAFADTHNMVAILTKSDVSEGFDQILDFLNRSYIQYALTLNPHIYVSCIKQFWNTFIVKQSADVTRLQALVDKKKVMISEAVIRDVLRLDDAEGVDCLPNEEIFTRLTRMRYEKPSTKLTFYKAYFSSQWKFLIHTILQSLSAKRTSWNEFSSAMASAVICLSTGRKFNFSKYIFDSLVRNVYSSSKFYMYPRQVGNGFSGVETPLFEGMLVVQENVVEGIADEQVQNDVAVTTAPTDVTVAVEEDIQA</sequence>